<feature type="chain" id="PRO_5032743807" evidence="1">
    <location>
        <begin position="25"/>
        <end position="88"/>
    </location>
</feature>
<evidence type="ECO:0000313" key="2">
    <source>
        <dbReference type="EMBL" id="CAF4018637.1"/>
    </source>
</evidence>
<accession>A0A819PUG1</accession>
<dbReference type="EMBL" id="CAJOBB010003072">
    <property type="protein sequence ID" value="CAF4018637.1"/>
    <property type="molecule type" value="Genomic_DNA"/>
</dbReference>
<keyword evidence="1" id="KW-0732">Signal</keyword>
<feature type="signal peptide" evidence="1">
    <location>
        <begin position="1"/>
        <end position="24"/>
    </location>
</feature>
<dbReference type="Proteomes" id="UP000663868">
    <property type="component" value="Unassembled WGS sequence"/>
</dbReference>
<organism evidence="2 3">
    <name type="scientific">Adineta steineri</name>
    <dbReference type="NCBI Taxonomy" id="433720"/>
    <lineage>
        <taxon>Eukaryota</taxon>
        <taxon>Metazoa</taxon>
        <taxon>Spiralia</taxon>
        <taxon>Gnathifera</taxon>
        <taxon>Rotifera</taxon>
        <taxon>Eurotatoria</taxon>
        <taxon>Bdelloidea</taxon>
        <taxon>Adinetida</taxon>
        <taxon>Adinetidae</taxon>
        <taxon>Adineta</taxon>
    </lineage>
</organism>
<sequence length="88" mass="10442">MQEYVRFVFLLLISLLVLFSLVQCRSVFTDTVDRDKRSINNVNYSSLCMFRKSRLCNHLRELSMGKSDQAGNDQELWKRGVSHFYSNW</sequence>
<evidence type="ECO:0000256" key="1">
    <source>
        <dbReference type="SAM" id="SignalP"/>
    </source>
</evidence>
<proteinExistence type="predicted"/>
<reference evidence="2" key="1">
    <citation type="submission" date="2021-02" db="EMBL/GenBank/DDBJ databases">
        <authorList>
            <person name="Nowell W R."/>
        </authorList>
    </citation>
    <scope>NUCLEOTIDE SEQUENCE</scope>
</reference>
<comment type="caution">
    <text evidence="2">The sequence shown here is derived from an EMBL/GenBank/DDBJ whole genome shotgun (WGS) entry which is preliminary data.</text>
</comment>
<protein>
    <submittedName>
        <fullName evidence="2">Uncharacterized protein</fullName>
    </submittedName>
</protein>
<gene>
    <name evidence="2" type="ORF">KXQ929_LOCUS29539</name>
</gene>
<dbReference type="AlphaFoldDB" id="A0A819PUG1"/>
<name>A0A819PUG1_9BILA</name>
<evidence type="ECO:0000313" key="3">
    <source>
        <dbReference type="Proteomes" id="UP000663868"/>
    </source>
</evidence>